<dbReference type="GO" id="GO:0005634">
    <property type="term" value="C:nucleus"/>
    <property type="evidence" value="ECO:0007669"/>
    <property type="project" value="TreeGrafter"/>
</dbReference>
<reference evidence="6 7" key="1">
    <citation type="journal article" date="2015" name="BMC Genomics">
        <title>Gene expression during zombie ant biting behavior reflects the complexity underlying fungal parasitic behavioral manipulation.</title>
        <authorList>
            <person name="de Bekker C."/>
            <person name="Ohm R.A."/>
            <person name="Loreto R.G."/>
            <person name="Sebastian A."/>
            <person name="Albert I."/>
            <person name="Merrow M."/>
            <person name="Brachmann A."/>
            <person name="Hughes D.P."/>
        </authorList>
    </citation>
    <scope>NUCLEOTIDE SEQUENCE [LARGE SCALE GENOMIC DNA]</scope>
    <source>
        <strain evidence="6 7">SC16a</strain>
    </source>
</reference>
<evidence type="ECO:0000313" key="7">
    <source>
        <dbReference type="Proteomes" id="UP000037136"/>
    </source>
</evidence>
<comment type="caution">
    <text evidence="6">The sequence shown here is derived from an EMBL/GenBank/DDBJ whole genome shotgun (WGS) entry which is preliminary data.</text>
</comment>
<accession>A0A2A9P871</accession>
<evidence type="ECO:0000256" key="3">
    <source>
        <dbReference type="ARBA" id="ARBA00022840"/>
    </source>
</evidence>
<dbReference type="InterPro" id="IPR014001">
    <property type="entry name" value="Helicase_ATP-bd"/>
</dbReference>
<dbReference type="PANTHER" id="PTHR45626:SF22">
    <property type="entry name" value="DNA REPAIR PROTEIN RAD5"/>
    <property type="match status" value="1"/>
</dbReference>
<dbReference type="CDD" id="cd18008">
    <property type="entry name" value="DEXDc_SHPRH-like"/>
    <property type="match status" value="1"/>
</dbReference>
<dbReference type="Proteomes" id="UP000037136">
    <property type="component" value="Unassembled WGS sequence"/>
</dbReference>
<dbReference type="Gene3D" id="3.40.50.300">
    <property type="entry name" value="P-loop containing nucleotide triphosphate hydrolases"/>
    <property type="match status" value="1"/>
</dbReference>
<dbReference type="GO" id="GO:0008094">
    <property type="term" value="F:ATP-dependent activity, acting on DNA"/>
    <property type="evidence" value="ECO:0007669"/>
    <property type="project" value="TreeGrafter"/>
</dbReference>
<dbReference type="EMBL" id="LAZP02000383">
    <property type="protein sequence ID" value="PFH57629.1"/>
    <property type="molecule type" value="Genomic_DNA"/>
</dbReference>
<dbReference type="PROSITE" id="PS51194">
    <property type="entry name" value="HELICASE_CTER"/>
    <property type="match status" value="1"/>
</dbReference>
<proteinExistence type="predicted"/>
<dbReference type="SUPFAM" id="SSF52540">
    <property type="entry name" value="P-loop containing nucleoside triphosphate hydrolases"/>
    <property type="match status" value="2"/>
</dbReference>
<dbReference type="SMART" id="SM00487">
    <property type="entry name" value="DEXDc"/>
    <property type="match status" value="1"/>
</dbReference>
<dbReference type="STRING" id="268505.A0A2A9P871"/>
<dbReference type="InterPro" id="IPR038718">
    <property type="entry name" value="SNF2-like_sf"/>
</dbReference>
<feature type="domain" description="Helicase ATP-binding" evidence="4">
    <location>
        <begin position="238"/>
        <end position="424"/>
    </location>
</feature>
<evidence type="ECO:0000259" key="5">
    <source>
        <dbReference type="PROSITE" id="PS51194"/>
    </source>
</evidence>
<dbReference type="GO" id="GO:0006281">
    <property type="term" value="P:DNA repair"/>
    <property type="evidence" value="ECO:0007669"/>
    <property type="project" value="TreeGrafter"/>
</dbReference>
<dbReference type="OrthoDB" id="4925952at2759"/>
<evidence type="ECO:0000259" key="4">
    <source>
        <dbReference type="PROSITE" id="PS51192"/>
    </source>
</evidence>
<dbReference type="InterPro" id="IPR050628">
    <property type="entry name" value="SNF2_RAD54_helicase_TF"/>
</dbReference>
<gene>
    <name evidence="6" type="ORF">XA68_14768</name>
</gene>
<dbReference type="PROSITE" id="PS51192">
    <property type="entry name" value="HELICASE_ATP_BIND_1"/>
    <property type="match status" value="1"/>
</dbReference>
<evidence type="ECO:0008006" key="8">
    <source>
        <dbReference type="Google" id="ProtNLM"/>
    </source>
</evidence>
<evidence type="ECO:0000256" key="1">
    <source>
        <dbReference type="ARBA" id="ARBA00022741"/>
    </source>
</evidence>
<keyword evidence="7" id="KW-1185">Reference proteome</keyword>
<dbReference type="SMART" id="SM00490">
    <property type="entry name" value="HELICc"/>
    <property type="match status" value="1"/>
</dbReference>
<name>A0A2A9P871_OPHUN</name>
<dbReference type="InterPro" id="IPR000330">
    <property type="entry name" value="SNF2_N"/>
</dbReference>
<organism evidence="6 7">
    <name type="scientific">Ophiocordyceps unilateralis</name>
    <name type="common">Zombie-ant fungus</name>
    <name type="synonym">Torrubia unilateralis</name>
    <dbReference type="NCBI Taxonomy" id="268505"/>
    <lineage>
        <taxon>Eukaryota</taxon>
        <taxon>Fungi</taxon>
        <taxon>Dikarya</taxon>
        <taxon>Ascomycota</taxon>
        <taxon>Pezizomycotina</taxon>
        <taxon>Sordariomycetes</taxon>
        <taxon>Hypocreomycetidae</taxon>
        <taxon>Hypocreales</taxon>
        <taxon>Ophiocordycipitaceae</taxon>
        <taxon>Ophiocordyceps</taxon>
    </lineage>
</organism>
<dbReference type="Pfam" id="PF00176">
    <property type="entry name" value="SNF2-rel_dom"/>
    <property type="match status" value="1"/>
</dbReference>
<dbReference type="Gene3D" id="3.40.50.10810">
    <property type="entry name" value="Tandem AAA-ATPase domain"/>
    <property type="match status" value="1"/>
</dbReference>
<dbReference type="Pfam" id="PF00271">
    <property type="entry name" value="Helicase_C"/>
    <property type="match status" value="1"/>
</dbReference>
<sequence length="798" mass="90404">MLKSFASVQLISDISAKCIRSSLRNIPSSVRVQLESSDCFRVPDFPEIRGHIPSTHGQMVQGLLDEESLTLYASCTVHGEPTARQVACMLDVTLYGPFELSEELGSWLQEYDIFLQDPQTCHLDVRYCNPQRLSSDDMGSCPMLVQFVARSSGRIHLQAIAEGPNLLDMLDNNVDLEESPQPRSIRTTLKRHQKQALTFMLRREQERHFDTRQPSIWEAIDTDYSRHFLNRVSNADQLEEPRQFYGGIIADPMGFGKTLTMIALVGSDSESLNVNTTFLDMMDVDEDDPDVATTLIVVPPPLLDTWEEQLAEHVHDGQLSFHRHHGKSRLSKTEDIGRVNILLTTYHTVSADWKTGKSVGQSPLFSVRWRRIILDEAHVIRNGNSGMAKAACSLNARFRWAVTGTPIQNRLGDLASLLKFTRVHPYDDTKRFDADISHLWKSGDNGEAIKRLKRLAVCLLLRRPKQTVCLPPRQDMRCCIEFTRAERDEYDKIRRQAITRIDEALDQDSEVVRSGVYVNVLQQIESLRLFCNMGLHYHSRHEQWNLKRGTDWSSVAQHDFDLRREMGPIICFICFGTIDLTDTLLHDPTTKHSFSRCMKLTCSECLQKLEPPGRLLECGHNPPCPSAFVSLSSIAIDGTEIVPSAPARPIGLPSKVAALVEDIKNISSDLKCVVFSSWRLTLDIVAAGLEQAGIRSIRFDGKVPQKGRQTVVDRFRNDADVQVMLLTLNCGAAGLTLTVASRAYLIEPHWNPSLEEQALARIHRLGQTREVTTIRFFIRDSIEEELSFRSKMSMYNRH</sequence>
<evidence type="ECO:0000313" key="6">
    <source>
        <dbReference type="EMBL" id="PFH57629.1"/>
    </source>
</evidence>
<evidence type="ECO:0000256" key="2">
    <source>
        <dbReference type="ARBA" id="ARBA00022801"/>
    </source>
</evidence>
<dbReference type="InterPro" id="IPR049730">
    <property type="entry name" value="SNF2/RAD54-like_C"/>
</dbReference>
<dbReference type="GO" id="GO:0005524">
    <property type="term" value="F:ATP binding"/>
    <property type="evidence" value="ECO:0007669"/>
    <property type="project" value="UniProtKB-KW"/>
</dbReference>
<dbReference type="AlphaFoldDB" id="A0A2A9P871"/>
<dbReference type="InterPro" id="IPR027417">
    <property type="entry name" value="P-loop_NTPase"/>
</dbReference>
<dbReference type="CDD" id="cd18793">
    <property type="entry name" value="SF2_C_SNF"/>
    <property type="match status" value="1"/>
</dbReference>
<keyword evidence="3" id="KW-0067">ATP-binding</keyword>
<dbReference type="GO" id="GO:0016787">
    <property type="term" value="F:hydrolase activity"/>
    <property type="evidence" value="ECO:0007669"/>
    <property type="project" value="UniProtKB-KW"/>
</dbReference>
<dbReference type="InterPro" id="IPR001650">
    <property type="entry name" value="Helicase_C-like"/>
</dbReference>
<protein>
    <recommendedName>
        <fullName evidence="8">Helicase ATP-binding domain-containing protein</fullName>
    </recommendedName>
</protein>
<keyword evidence="2" id="KW-0378">Hydrolase</keyword>
<dbReference type="PANTHER" id="PTHR45626">
    <property type="entry name" value="TRANSCRIPTION TERMINATION FACTOR 2-RELATED"/>
    <property type="match status" value="1"/>
</dbReference>
<feature type="domain" description="Helicase C-terminal" evidence="5">
    <location>
        <begin position="662"/>
        <end position="798"/>
    </location>
</feature>
<keyword evidence="1" id="KW-0547">Nucleotide-binding</keyword>
<reference evidence="6 7" key="2">
    <citation type="journal article" date="2017" name="Sci. Rep.">
        <title>Ant-infecting Ophiocordyceps genomes reveal a high diversity of potential behavioral manipulation genes and a possible major role for enterotoxins.</title>
        <authorList>
            <person name="de Bekker C."/>
            <person name="Ohm R.A."/>
            <person name="Evans H.C."/>
            <person name="Brachmann A."/>
            <person name="Hughes D.P."/>
        </authorList>
    </citation>
    <scope>NUCLEOTIDE SEQUENCE [LARGE SCALE GENOMIC DNA]</scope>
    <source>
        <strain evidence="6 7">SC16a</strain>
    </source>
</reference>